<dbReference type="EMBL" id="PHHE01000001">
    <property type="protein sequence ID" value="PKA71365.1"/>
    <property type="molecule type" value="Genomic_DNA"/>
</dbReference>
<dbReference type="Proteomes" id="UP000232455">
    <property type="component" value="Unassembled WGS sequence"/>
</dbReference>
<comment type="caution">
    <text evidence="1">The sequence shown here is derived from an EMBL/GenBank/DDBJ whole genome shotgun (WGS) entry which is preliminary data.</text>
</comment>
<sequence>MWEGNSKKISQKSFYKIVRMCEAAIILEQSDFKNLESDRKTLTDSILDSLLREEPIEIKEAKAIASRYLTEYTITQSLLRYNSLDLALAISNLYPGLLASDILTLNEMIGYEALEVAKQVIKDFKPDAVPNDLQNARNGVHGEFRQYIDKKHIFFSAIETKRSYQYHTMFQQSYYDSARYLALKDLEKADFERLKAIRDRARQSVTDADVRQEEPSAMAQNEADELDIEYIDVQEGSDEMSFMDDTTDYVSDENDVETMDDDYESLIDGEEAERFM</sequence>
<accession>A0ABX4Q3M2</accession>
<evidence type="ECO:0000313" key="1">
    <source>
        <dbReference type="EMBL" id="PKA71365.1"/>
    </source>
</evidence>
<proteinExistence type="predicted"/>
<gene>
    <name evidence="1" type="ORF">ATI02_4343</name>
</gene>
<evidence type="ECO:0000313" key="2">
    <source>
        <dbReference type="Proteomes" id="UP000232455"/>
    </source>
</evidence>
<keyword evidence="2" id="KW-1185">Reference proteome</keyword>
<organism evidence="1 2">
    <name type="scientific">Pseudomonas baetica</name>
    <dbReference type="NCBI Taxonomy" id="674054"/>
    <lineage>
        <taxon>Bacteria</taxon>
        <taxon>Pseudomonadati</taxon>
        <taxon>Pseudomonadota</taxon>
        <taxon>Gammaproteobacteria</taxon>
        <taxon>Pseudomonadales</taxon>
        <taxon>Pseudomonadaceae</taxon>
        <taxon>Pseudomonas</taxon>
    </lineage>
</organism>
<name>A0ABX4Q3M2_9PSED</name>
<dbReference type="RefSeq" id="WP_100847292.1">
    <property type="nucleotide sequence ID" value="NZ_PHHE01000001.1"/>
</dbReference>
<protein>
    <submittedName>
        <fullName evidence="1">Uncharacterized protein</fullName>
    </submittedName>
</protein>
<reference evidence="1 2" key="1">
    <citation type="submission" date="2017-11" db="EMBL/GenBank/DDBJ databases">
        <title>Genome sequencing of a diverse group of Pseudomonas species.</title>
        <authorList>
            <person name="Loper J."/>
        </authorList>
    </citation>
    <scope>NUCLEOTIDE SEQUENCE [LARGE SCALE GENOMIC DNA]</scope>
    <source>
        <strain evidence="1 2">LMG 25716</strain>
    </source>
</reference>